<dbReference type="AlphaFoldDB" id="A0A314Z8M3"/>
<evidence type="ECO:0000313" key="1">
    <source>
        <dbReference type="EMBL" id="PQQ15689.1"/>
    </source>
</evidence>
<protein>
    <submittedName>
        <fullName evidence="1">Uncharacterized protein</fullName>
    </submittedName>
</protein>
<organism evidence="1 2">
    <name type="scientific">Prunus yedoensis var. nudiflora</name>
    <dbReference type="NCBI Taxonomy" id="2094558"/>
    <lineage>
        <taxon>Eukaryota</taxon>
        <taxon>Viridiplantae</taxon>
        <taxon>Streptophyta</taxon>
        <taxon>Embryophyta</taxon>
        <taxon>Tracheophyta</taxon>
        <taxon>Spermatophyta</taxon>
        <taxon>Magnoliopsida</taxon>
        <taxon>eudicotyledons</taxon>
        <taxon>Gunneridae</taxon>
        <taxon>Pentapetalae</taxon>
        <taxon>rosids</taxon>
        <taxon>fabids</taxon>
        <taxon>Rosales</taxon>
        <taxon>Rosaceae</taxon>
        <taxon>Amygdaloideae</taxon>
        <taxon>Amygdaleae</taxon>
        <taxon>Prunus</taxon>
    </lineage>
</organism>
<keyword evidence="2" id="KW-1185">Reference proteome</keyword>
<dbReference type="EMBL" id="PJQY01000222">
    <property type="protein sequence ID" value="PQQ15689.1"/>
    <property type="molecule type" value="Genomic_DNA"/>
</dbReference>
<accession>A0A314Z8M3</accession>
<comment type="caution">
    <text evidence="1">The sequence shown here is derived from an EMBL/GenBank/DDBJ whole genome shotgun (WGS) entry which is preliminary data.</text>
</comment>
<dbReference type="Proteomes" id="UP000250321">
    <property type="component" value="Unassembled WGS sequence"/>
</dbReference>
<reference evidence="1 2" key="1">
    <citation type="submission" date="2018-02" db="EMBL/GenBank/DDBJ databases">
        <title>Draft genome of wild Prunus yedoensis var. nudiflora.</title>
        <authorList>
            <person name="Baek S."/>
            <person name="Kim J.-H."/>
            <person name="Choi K."/>
            <person name="Kim G.-B."/>
            <person name="Cho A."/>
            <person name="Jang H."/>
            <person name="Shin C.-H."/>
            <person name="Yu H.-J."/>
            <person name="Mun J.-H."/>
        </authorList>
    </citation>
    <scope>NUCLEOTIDE SEQUENCE [LARGE SCALE GENOMIC DNA]</scope>
    <source>
        <strain evidence="2">cv. Jeju island</strain>
        <tissue evidence="1">Leaf</tissue>
    </source>
</reference>
<evidence type="ECO:0000313" key="2">
    <source>
        <dbReference type="Proteomes" id="UP000250321"/>
    </source>
</evidence>
<gene>
    <name evidence="1" type="ORF">Pyn_09281</name>
</gene>
<name>A0A314Z8M3_PRUYE</name>
<proteinExistence type="predicted"/>
<sequence length="342" mass="37144">MMTFLTLRPWMRRNAFDEDGRVWYEDFISTRFIRPVEEAVWGALKNEDWDPLPPKIGREKRASAVLSRPSAPVTAVSRMSAPPTAGVTAVTSTATPSSRAMAVVRARKTLAHRIVPSPPSVRPSAAVDNTEAAAVKATTAESVAVEAEASERPRKRVLLVLSEGEDEEEAPPMTGEVAVEKATTAEVEDMLVAEAAVPATEAAGADTPDDEAITVEPTLATLVGPPPVVSAVPTLTVTASAEILSVIPRRPSGIVIPSEPATLDDLAELYASLHEEGCSSVSDPLDEDSKAVVERLREFLFLGVHQMTTAEAFMEFRSCLDWVCWIRLSWMSYRLAWPRARR</sequence>